<gene>
    <name evidence="2" type="ORF">Defa_14350</name>
</gene>
<accession>A0ABQ0E8F4</accession>
<feature type="region of interest" description="Disordered" evidence="1">
    <location>
        <begin position="1"/>
        <end position="23"/>
    </location>
</feature>
<reference evidence="2 3" key="1">
    <citation type="journal article" date="2025" name="Int. J. Syst. Evol. Microbiol.">
        <title>Desulfovibrio falkowii sp. nov., Porphyromonas miyakawae sp. nov., Mediterraneibacter flintii sp. nov. and Owariibacterium komagatae gen. nov., sp. nov., isolated from human faeces.</title>
        <authorList>
            <person name="Hamaguchi T."/>
            <person name="Ohara M."/>
            <person name="Hisatomi A."/>
            <person name="Sekiguchi K."/>
            <person name="Takeda J.I."/>
            <person name="Ueyama J."/>
            <person name="Ito M."/>
            <person name="Nishiwaki H."/>
            <person name="Ogi T."/>
            <person name="Hirayama M."/>
            <person name="Ohkuma M."/>
            <person name="Sakamoto M."/>
            <person name="Ohno K."/>
        </authorList>
    </citation>
    <scope>NUCLEOTIDE SEQUENCE [LARGE SCALE GENOMIC DNA]</scope>
    <source>
        <strain evidence="2 3">13CB8C</strain>
    </source>
</reference>
<proteinExistence type="predicted"/>
<dbReference type="Proteomes" id="UP001628192">
    <property type="component" value="Unassembled WGS sequence"/>
</dbReference>
<evidence type="ECO:0000256" key="1">
    <source>
        <dbReference type="SAM" id="MobiDB-lite"/>
    </source>
</evidence>
<evidence type="ECO:0000313" key="3">
    <source>
        <dbReference type="Proteomes" id="UP001628192"/>
    </source>
</evidence>
<name>A0ABQ0E8F4_9BACT</name>
<feature type="compositionally biased region" description="Low complexity" evidence="1">
    <location>
        <begin position="1"/>
        <end position="19"/>
    </location>
</feature>
<protein>
    <submittedName>
        <fullName evidence="2">Uncharacterized protein</fullName>
    </submittedName>
</protein>
<comment type="caution">
    <text evidence="2">The sequence shown here is derived from an EMBL/GenBank/DDBJ whole genome shotgun (WGS) entry which is preliminary data.</text>
</comment>
<dbReference type="RefSeq" id="WP_407844546.1">
    <property type="nucleotide sequence ID" value="NZ_BAAFSG010000001.1"/>
</dbReference>
<evidence type="ECO:0000313" key="2">
    <source>
        <dbReference type="EMBL" id="GAB1253948.1"/>
    </source>
</evidence>
<organism evidence="2 3">
    <name type="scientific">Desulfovibrio falkowii</name>
    <dbReference type="NCBI Taxonomy" id="3136602"/>
    <lineage>
        <taxon>Bacteria</taxon>
        <taxon>Pseudomonadati</taxon>
        <taxon>Thermodesulfobacteriota</taxon>
        <taxon>Desulfovibrionia</taxon>
        <taxon>Desulfovibrionales</taxon>
        <taxon>Desulfovibrionaceae</taxon>
        <taxon>Desulfovibrio</taxon>
    </lineage>
</organism>
<keyword evidence="3" id="KW-1185">Reference proteome</keyword>
<dbReference type="EMBL" id="BAAFSG010000001">
    <property type="protein sequence ID" value="GAB1253948.1"/>
    <property type="molecule type" value="Genomic_DNA"/>
</dbReference>
<sequence length="58" mass="6539">MSDSISPASPSGPGNPADGDQYREYYIPEDIVVEEQELLVEYETERFSHVLGEIYNDS</sequence>